<dbReference type="AlphaFoldDB" id="A0A2R6WUU0"/>
<dbReference type="Proteomes" id="UP000244005">
    <property type="component" value="Unassembled WGS sequence"/>
</dbReference>
<dbReference type="OrthoDB" id="1919807at2759"/>
<evidence type="ECO:0000313" key="1">
    <source>
        <dbReference type="EMBL" id="PTQ37613.1"/>
    </source>
</evidence>
<dbReference type="EMBL" id="KZ772728">
    <property type="protein sequence ID" value="PTQ37613.1"/>
    <property type="molecule type" value="Genomic_DNA"/>
</dbReference>
<name>A0A2R6WUU0_MARPO</name>
<keyword evidence="2" id="KW-1185">Reference proteome</keyword>
<proteinExistence type="predicted"/>
<protein>
    <submittedName>
        <fullName evidence="1">Uncharacterized protein</fullName>
    </submittedName>
</protein>
<gene>
    <name evidence="1" type="ORF">MARPO_0056s0070</name>
</gene>
<evidence type="ECO:0000313" key="2">
    <source>
        <dbReference type="Proteomes" id="UP000244005"/>
    </source>
</evidence>
<dbReference type="Gramene" id="Mp6g15580.1">
    <property type="protein sequence ID" value="Mp6g15580.1.cds"/>
    <property type="gene ID" value="Mp6g15580"/>
</dbReference>
<accession>A0A2R6WUU0</accession>
<reference evidence="2" key="1">
    <citation type="journal article" date="2017" name="Cell">
        <title>Insights into land plant evolution garnered from the Marchantia polymorpha genome.</title>
        <authorList>
            <person name="Bowman J.L."/>
            <person name="Kohchi T."/>
            <person name="Yamato K.T."/>
            <person name="Jenkins J."/>
            <person name="Shu S."/>
            <person name="Ishizaki K."/>
            <person name="Yamaoka S."/>
            <person name="Nishihama R."/>
            <person name="Nakamura Y."/>
            <person name="Berger F."/>
            <person name="Adam C."/>
            <person name="Aki S.S."/>
            <person name="Althoff F."/>
            <person name="Araki T."/>
            <person name="Arteaga-Vazquez M.A."/>
            <person name="Balasubrmanian S."/>
            <person name="Barry K."/>
            <person name="Bauer D."/>
            <person name="Boehm C.R."/>
            <person name="Briginshaw L."/>
            <person name="Caballero-Perez J."/>
            <person name="Catarino B."/>
            <person name="Chen F."/>
            <person name="Chiyoda S."/>
            <person name="Chovatia M."/>
            <person name="Davies K.M."/>
            <person name="Delmans M."/>
            <person name="Demura T."/>
            <person name="Dierschke T."/>
            <person name="Dolan L."/>
            <person name="Dorantes-Acosta A.E."/>
            <person name="Eklund D.M."/>
            <person name="Florent S.N."/>
            <person name="Flores-Sandoval E."/>
            <person name="Fujiyama A."/>
            <person name="Fukuzawa H."/>
            <person name="Galik B."/>
            <person name="Grimanelli D."/>
            <person name="Grimwood J."/>
            <person name="Grossniklaus U."/>
            <person name="Hamada T."/>
            <person name="Haseloff J."/>
            <person name="Hetherington A.J."/>
            <person name="Higo A."/>
            <person name="Hirakawa Y."/>
            <person name="Hundley H.N."/>
            <person name="Ikeda Y."/>
            <person name="Inoue K."/>
            <person name="Inoue S.I."/>
            <person name="Ishida S."/>
            <person name="Jia Q."/>
            <person name="Kakita M."/>
            <person name="Kanazawa T."/>
            <person name="Kawai Y."/>
            <person name="Kawashima T."/>
            <person name="Kennedy M."/>
            <person name="Kinose K."/>
            <person name="Kinoshita T."/>
            <person name="Kohara Y."/>
            <person name="Koide E."/>
            <person name="Komatsu K."/>
            <person name="Kopischke S."/>
            <person name="Kubo M."/>
            <person name="Kyozuka J."/>
            <person name="Lagercrantz U."/>
            <person name="Lin S.S."/>
            <person name="Lindquist E."/>
            <person name="Lipzen A.M."/>
            <person name="Lu C.W."/>
            <person name="De Luna E."/>
            <person name="Martienssen R.A."/>
            <person name="Minamino N."/>
            <person name="Mizutani M."/>
            <person name="Mizutani M."/>
            <person name="Mochizuki N."/>
            <person name="Monte I."/>
            <person name="Mosher R."/>
            <person name="Nagasaki H."/>
            <person name="Nakagami H."/>
            <person name="Naramoto S."/>
            <person name="Nishitani K."/>
            <person name="Ohtani M."/>
            <person name="Okamoto T."/>
            <person name="Okumura M."/>
            <person name="Phillips J."/>
            <person name="Pollak B."/>
            <person name="Reinders A."/>
            <person name="Rovekamp M."/>
            <person name="Sano R."/>
            <person name="Sawa S."/>
            <person name="Schmid M.W."/>
            <person name="Shirakawa M."/>
            <person name="Solano R."/>
            <person name="Spunde A."/>
            <person name="Suetsugu N."/>
            <person name="Sugano S."/>
            <person name="Sugiyama A."/>
            <person name="Sun R."/>
            <person name="Suzuki Y."/>
            <person name="Takenaka M."/>
            <person name="Takezawa D."/>
            <person name="Tomogane H."/>
            <person name="Tsuzuki M."/>
            <person name="Ueda T."/>
            <person name="Umeda M."/>
            <person name="Ward J.M."/>
            <person name="Watanabe Y."/>
            <person name="Yazaki K."/>
            <person name="Yokoyama R."/>
            <person name="Yoshitake Y."/>
            <person name="Yotsui I."/>
            <person name="Zachgo S."/>
            <person name="Schmutz J."/>
        </authorList>
    </citation>
    <scope>NUCLEOTIDE SEQUENCE [LARGE SCALE GENOMIC DNA]</scope>
    <source>
        <strain evidence="2">Tak-1</strain>
    </source>
</reference>
<organism evidence="1 2">
    <name type="scientific">Marchantia polymorpha</name>
    <name type="common">Common liverwort</name>
    <name type="synonym">Marchantia aquatica</name>
    <dbReference type="NCBI Taxonomy" id="3197"/>
    <lineage>
        <taxon>Eukaryota</taxon>
        <taxon>Viridiplantae</taxon>
        <taxon>Streptophyta</taxon>
        <taxon>Embryophyta</taxon>
        <taxon>Marchantiophyta</taxon>
        <taxon>Marchantiopsida</taxon>
        <taxon>Marchantiidae</taxon>
        <taxon>Marchantiales</taxon>
        <taxon>Marchantiaceae</taxon>
        <taxon>Marchantia</taxon>
    </lineage>
</organism>
<sequence>MDDPFKMRTRKKYCVMVQTNFREEESQHLYSDCAYHPEPEPECFTNGVGLHYPEIREKEMSPECDSVCYEKEELPWYLSTMNKIPSYMTKVVSSKSQKKLELVFPHRNKPPFQTPNKRTMAEQYVILEPFQTLSYQGLEYLESCLSFESILDKLETGGGDPSESRSRAVALRLLLRLPAQPPGELEGPPTTSGRLHSRVHLSAKGKHHRVLTPRCDTTIIQQLGRKSAIVLLQKFLRGRAKQMSMTKTKARWEESYDELNGFDQCYKPEGMQCGIDLDISITKRVLVRAFVGQILGAMFEPLVNKSGVPSSPPLTGTTK</sequence>